<dbReference type="EMBL" id="CDMK01000005">
    <property type="protein sequence ID" value="CRI35347.1"/>
    <property type="molecule type" value="Genomic_DNA"/>
</dbReference>
<keyword evidence="2" id="KW-1185">Reference proteome</keyword>
<organism evidence="1 2">
    <name type="scientific">Helicobacter heilmannii</name>
    <dbReference type="NCBI Taxonomy" id="35817"/>
    <lineage>
        <taxon>Bacteria</taxon>
        <taxon>Pseudomonadati</taxon>
        <taxon>Campylobacterota</taxon>
        <taxon>Epsilonproteobacteria</taxon>
        <taxon>Campylobacterales</taxon>
        <taxon>Helicobacteraceae</taxon>
        <taxon>Helicobacter</taxon>
    </lineage>
</organism>
<protein>
    <submittedName>
        <fullName evidence="1">Uncharacterized protein</fullName>
    </submittedName>
</protein>
<name>A0A0K2YAY9_HELHE</name>
<dbReference type="GeneID" id="76197784"/>
<evidence type="ECO:0000313" key="2">
    <source>
        <dbReference type="Proteomes" id="UP000046090"/>
    </source>
</evidence>
<reference evidence="2" key="1">
    <citation type="submission" date="2014-12" db="EMBL/GenBank/DDBJ databases">
        <authorList>
            <person name="Smet A."/>
        </authorList>
    </citation>
    <scope>NUCLEOTIDE SEQUENCE [LARGE SCALE GENOMIC DNA]</scope>
</reference>
<dbReference type="RefSeq" id="WP_053825860.1">
    <property type="nucleotide sequence ID" value="NZ_AP026686.1"/>
</dbReference>
<evidence type="ECO:0000313" key="1">
    <source>
        <dbReference type="EMBL" id="CRI35347.1"/>
    </source>
</evidence>
<dbReference type="AlphaFoldDB" id="A0A0K2YAY9"/>
<sequence length="216" mass="25553">MKKSKLILFFSQERLESYENADEHFNNLRLIGRITPKLASIELILRNLLDFEKRQISTDWLRYSTDAKILNKIKKLELNGKLTHTQLLSKMSLGEIIAMINENVYVRSKIFNLQHFDFKTYELSNRNYCTDTPRKTKFSNDNKAEIVMYLLLSIRNRCFHWENLLKTRLNKNKIYPRITTKFRGTMVGIAPQNIELFLDDVIKSFDNKLLELIAGK</sequence>
<gene>
    <name evidence="1" type="ORF">HHE01_00110</name>
</gene>
<dbReference type="Proteomes" id="UP000046090">
    <property type="component" value="Unassembled WGS sequence"/>
</dbReference>
<proteinExistence type="predicted"/>
<accession>A0A0K2YAY9</accession>